<proteinExistence type="predicted"/>
<keyword evidence="2" id="KW-1227">Viral tail protein</keyword>
<reference evidence="4" key="1">
    <citation type="submission" date="2020-04" db="EMBL/GenBank/DDBJ databases">
        <authorList>
            <person name="Chiriac C."/>
            <person name="Salcher M."/>
            <person name="Ghai R."/>
            <person name="Kavagutti S V."/>
        </authorList>
    </citation>
    <scope>NUCLEOTIDE SEQUENCE</scope>
</reference>
<dbReference type="PROSITE" id="PS51688">
    <property type="entry name" value="ICA"/>
    <property type="match status" value="1"/>
</dbReference>
<keyword evidence="2" id="KW-0946">Virion</keyword>
<evidence type="ECO:0000256" key="2">
    <source>
        <dbReference type="ARBA" id="ARBA00022732"/>
    </source>
</evidence>
<evidence type="ECO:0000259" key="3">
    <source>
        <dbReference type="PROSITE" id="PS51688"/>
    </source>
</evidence>
<evidence type="ECO:0000313" key="4">
    <source>
        <dbReference type="EMBL" id="CAB4156286.1"/>
    </source>
</evidence>
<dbReference type="InterPro" id="IPR030392">
    <property type="entry name" value="S74_ICA"/>
</dbReference>
<accession>A0A6J5NEQ3</accession>
<protein>
    <submittedName>
        <fullName evidence="4">Intramolecular chaperone auto-processing domain containing protein</fullName>
    </submittedName>
</protein>
<feature type="domain" description="Peptidase S74" evidence="3">
    <location>
        <begin position="282"/>
        <end position="387"/>
    </location>
</feature>
<dbReference type="EMBL" id="LR796640">
    <property type="protein sequence ID" value="CAB4156286.1"/>
    <property type="molecule type" value="Genomic_DNA"/>
</dbReference>
<comment type="subcellular location">
    <subcellularLocation>
        <location evidence="1">Virion</location>
    </subcellularLocation>
</comment>
<organism evidence="4">
    <name type="scientific">uncultured Caudovirales phage</name>
    <dbReference type="NCBI Taxonomy" id="2100421"/>
    <lineage>
        <taxon>Viruses</taxon>
        <taxon>Duplodnaviria</taxon>
        <taxon>Heunggongvirae</taxon>
        <taxon>Uroviricota</taxon>
        <taxon>Caudoviricetes</taxon>
        <taxon>Peduoviridae</taxon>
        <taxon>Maltschvirus</taxon>
        <taxon>Maltschvirus maltsch</taxon>
    </lineage>
</organism>
<dbReference type="GO" id="GO:0098015">
    <property type="term" value="C:virus tail"/>
    <property type="evidence" value="ECO:0007669"/>
    <property type="project" value="UniProtKB-KW"/>
</dbReference>
<dbReference type="Pfam" id="PF13884">
    <property type="entry name" value="Peptidase_S74"/>
    <property type="match status" value="1"/>
</dbReference>
<gene>
    <name evidence="4" type="ORF">UFOVP665_53</name>
</gene>
<name>A0A6J5NEQ3_9CAUD</name>
<evidence type="ECO:0000256" key="1">
    <source>
        <dbReference type="ARBA" id="ARBA00004328"/>
    </source>
</evidence>
<sequence>MTAFGQGTQVTTRALNTAFANINASTLVGTTLAPSIVTSSLTSVGTITTGTWSGLFGAVSGANLTTLNASNLSSGTVASARLPSVNIGTTSVALSRASGALTLAGITLTSPTFTSPVLGTPTSGALTNCTLIPAGQLTGTFVGVTSSQTVEASLGALGTSLGNSLIHFKLTSTTSNGDYLLLTANRLAAGTNWETAAYTIQRLVDTTYMGFIRFGDGASGQNVQIGVNATKYLAVSSTATNVTGLLTADNIWNVSTATATMTAFNNVVRSTGTFPSYAHFTSNRSGKRNIVTITDSGSLIDQLNPVTYQATIDETDDELSASWKDRDLEYGFIAEEVAEVGTGFLAQYRDNGNGGLEPAGWKFHAVASVLVAEVKELRKRIKALETT</sequence>